<organism evidence="2 3">
    <name type="scientific">Halorubrum alkaliphilum</name>
    <dbReference type="NCBI Taxonomy" id="261290"/>
    <lineage>
        <taxon>Archaea</taxon>
        <taxon>Methanobacteriati</taxon>
        <taxon>Methanobacteriota</taxon>
        <taxon>Stenosarchaea group</taxon>
        <taxon>Halobacteria</taxon>
        <taxon>Halobacteriales</taxon>
        <taxon>Haloferacaceae</taxon>
        <taxon>Halorubrum</taxon>
    </lineage>
</organism>
<sequence>MSNPLGDATRRRLTDAAAARLAADGFAITRSESRAEPPAIAKTGDEGGSERGGNEHGGTDGPVEERPLAIEPLAADDVTPTTLVSRVAHALDRDRRVLFVVADESVASALRSVLEDPPLLVAETDRRRTFYAGPDRIPVDTTGLRVDTGGYACIRVADPIGGAPDPAFRWRETGTPIGPVPSVGGVDAGAVDETGRPDVPRLVCAVDGRVRGVLAGVQSLRTPPSTAFPYFYRRDPEDKRFRVRRGDDGSVVESVGGFAAMRAAGFVPIPMPLVPEHAVGIGVGGGNAREDAAETIRGAWDLLVVDHTGR</sequence>
<comment type="caution">
    <text evidence="2">The sequence shown here is derived from an EMBL/GenBank/DDBJ whole genome shotgun (WGS) entry which is preliminary data.</text>
</comment>
<evidence type="ECO:0000256" key="1">
    <source>
        <dbReference type="SAM" id="MobiDB-lite"/>
    </source>
</evidence>
<feature type="region of interest" description="Disordered" evidence="1">
    <location>
        <begin position="26"/>
        <end position="64"/>
    </location>
</feature>
<accession>A0A8T4GCY1</accession>
<keyword evidence="3" id="KW-1185">Reference proteome</keyword>
<proteinExistence type="predicted"/>
<feature type="compositionally biased region" description="Basic and acidic residues" evidence="1">
    <location>
        <begin position="43"/>
        <end position="64"/>
    </location>
</feature>
<dbReference type="OrthoDB" id="340836at2157"/>
<name>A0A8T4GCY1_9EURY</name>
<dbReference type="Proteomes" id="UP000823588">
    <property type="component" value="Unassembled WGS sequence"/>
</dbReference>
<dbReference type="AlphaFoldDB" id="A0A8T4GCY1"/>
<dbReference type="RefSeq" id="WP_209482956.1">
    <property type="nucleotide sequence ID" value="NZ_JAGGKQ010000003.1"/>
</dbReference>
<reference evidence="2" key="1">
    <citation type="submission" date="2021-03" db="EMBL/GenBank/DDBJ databases">
        <title>Genomic Encyclopedia of Type Strains, Phase IV (KMG-IV): sequencing the most valuable type-strain genomes for metagenomic binning, comparative biology and taxonomic classification.</title>
        <authorList>
            <person name="Goeker M."/>
        </authorList>
    </citation>
    <scope>NUCLEOTIDE SEQUENCE</scope>
    <source>
        <strain evidence="2">DSM 23564</strain>
    </source>
</reference>
<dbReference type="EMBL" id="JAGGKQ010000003">
    <property type="protein sequence ID" value="MBP1921579.1"/>
    <property type="molecule type" value="Genomic_DNA"/>
</dbReference>
<evidence type="ECO:0000313" key="3">
    <source>
        <dbReference type="Proteomes" id="UP000823588"/>
    </source>
</evidence>
<protein>
    <submittedName>
        <fullName evidence="2">Uncharacterized protein</fullName>
    </submittedName>
</protein>
<gene>
    <name evidence="2" type="ORF">J2751_000572</name>
</gene>
<evidence type="ECO:0000313" key="2">
    <source>
        <dbReference type="EMBL" id="MBP1921579.1"/>
    </source>
</evidence>